<evidence type="ECO:0000313" key="7">
    <source>
        <dbReference type="Proteomes" id="UP000252355"/>
    </source>
</evidence>
<keyword evidence="2" id="KW-0813">Transport</keyword>
<organism evidence="6 7">
    <name type="scientific">Candidatus Ozemobacter sibiricus</name>
    <dbReference type="NCBI Taxonomy" id="2268124"/>
    <lineage>
        <taxon>Bacteria</taxon>
        <taxon>Candidatus Ozemobacteria</taxon>
        <taxon>Candidatus Ozemobacterales</taxon>
        <taxon>Candidatus Ozemobacteraceae</taxon>
        <taxon>Candidatus Ozemobacter</taxon>
    </lineage>
</organism>
<keyword evidence="4 6" id="KW-0067">ATP-binding</keyword>
<dbReference type="EMBL" id="QOQW01000020">
    <property type="protein sequence ID" value="RCK78649.1"/>
    <property type="molecule type" value="Genomic_DNA"/>
</dbReference>
<keyword evidence="3" id="KW-0547">Nucleotide-binding</keyword>
<sequence>MIELNGLTKRFGAKTAVDHVTFAVPPGAVFGFIGPNGAGKTTTIRLLMGLLHPTAGNATIDGLDCTADSLAVRARVGYLPDEVFLYDYLTGQQFLEFVADLRGLDPATARDRIAYYLDFFELAGVAGDYTVNYSFGMKKKLALASIVIHQPRVLILDEPFNGLDPQAVRNFRELMNRLVKAGTTILFSSHVLEVVEKLVSHIGIIDRGRLLVSGSLDEVVAPHAGSLEQAFFAHVQSPGAAVSSSAS</sequence>
<feature type="domain" description="ABC transporter" evidence="5">
    <location>
        <begin position="2"/>
        <end position="232"/>
    </location>
</feature>
<evidence type="ECO:0000313" key="6">
    <source>
        <dbReference type="EMBL" id="RCK78649.1"/>
    </source>
</evidence>
<dbReference type="PROSITE" id="PS50893">
    <property type="entry name" value="ABC_TRANSPORTER_2"/>
    <property type="match status" value="1"/>
</dbReference>
<evidence type="ECO:0000256" key="2">
    <source>
        <dbReference type="ARBA" id="ARBA00022448"/>
    </source>
</evidence>
<name>A0A367ZLL9_9BACT</name>
<proteinExistence type="inferred from homology"/>
<dbReference type="SMART" id="SM00382">
    <property type="entry name" value="AAA"/>
    <property type="match status" value="1"/>
</dbReference>
<comment type="similarity">
    <text evidence="1">Belongs to the ABC transporter superfamily.</text>
</comment>
<evidence type="ECO:0000256" key="3">
    <source>
        <dbReference type="ARBA" id="ARBA00022741"/>
    </source>
</evidence>
<dbReference type="Pfam" id="PF00005">
    <property type="entry name" value="ABC_tran"/>
    <property type="match status" value="1"/>
</dbReference>
<dbReference type="InterPro" id="IPR027417">
    <property type="entry name" value="P-loop_NTPase"/>
</dbReference>
<gene>
    <name evidence="6" type="ORF">OZSIB_1176</name>
</gene>
<dbReference type="InterPro" id="IPR017871">
    <property type="entry name" value="ABC_transporter-like_CS"/>
</dbReference>
<comment type="caution">
    <text evidence="6">The sequence shown here is derived from an EMBL/GenBank/DDBJ whole genome shotgun (WGS) entry which is preliminary data.</text>
</comment>
<protein>
    <submittedName>
        <fullName evidence="6">ABC transporter ATP-binding protein</fullName>
    </submittedName>
</protein>
<dbReference type="GO" id="GO:0005524">
    <property type="term" value="F:ATP binding"/>
    <property type="evidence" value="ECO:0007669"/>
    <property type="project" value="UniProtKB-KW"/>
</dbReference>
<evidence type="ECO:0000256" key="1">
    <source>
        <dbReference type="ARBA" id="ARBA00005417"/>
    </source>
</evidence>
<dbReference type="Proteomes" id="UP000252355">
    <property type="component" value="Unassembled WGS sequence"/>
</dbReference>
<accession>A0A367ZLL9</accession>
<dbReference type="Gene3D" id="3.40.50.300">
    <property type="entry name" value="P-loop containing nucleotide triphosphate hydrolases"/>
    <property type="match status" value="1"/>
</dbReference>
<dbReference type="PANTHER" id="PTHR43335:SF4">
    <property type="entry name" value="ABC TRANSPORTER, ATP-BINDING PROTEIN"/>
    <property type="match status" value="1"/>
</dbReference>
<dbReference type="InterPro" id="IPR003593">
    <property type="entry name" value="AAA+_ATPase"/>
</dbReference>
<dbReference type="AlphaFoldDB" id="A0A367ZLL9"/>
<dbReference type="InterPro" id="IPR003439">
    <property type="entry name" value="ABC_transporter-like_ATP-bd"/>
</dbReference>
<evidence type="ECO:0000259" key="5">
    <source>
        <dbReference type="PROSITE" id="PS50893"/>
    </source>
</evidence>
<evidence type="ECO:0000256" key="4">
    <source>
        <dbReference type="ARBA" id="ARBA00022840"/>
    </source>
</evidence>
<reference evidence="6 7" key="1">
    <citation type="submission" date="2018-05" db="EMBL/GenBank/DDBJ databases">
        <title>A metagenomic window into the 2 km-deep terrestrial subsurface aquifer revealed taxonomically and functionally diverse microbial community comprising novel uncultured bacterial lineages.</title>
        <authorList>
            <person name="Kadnikov V.V."/>
            <person name="Mardanov A.V."/>
            <person name="Beletsky A.V."/>
            <person name="Banks D."/>
            <person name="Pimenov N.V."/>
            <person name="Frank Y.A."/>
            <person name="Karnachuk O.V."/>
            <person name="Ravin N.V."/>
        </authorList>
    </citation>
    <scope>NUCLEOTIDE SEQUENCE [LARGE SCALE GENOMIC DNA]</scope>
    <source>
        <strain evidence="6">BY5</strain>
    </source>
</reference>
<dbReference type="SUPFAM" id="SSF52540">
    <property type="entry name" value="P-loop containing nucleoside triphosphate hydrolases"/>
    <property type="match status" value="1"/>
</dbReference>
<dbReference type="CDD" id="cd03230">
    <property type="entry name" value="ABC_DR_subfamily_A"/>
    <property type="match status" value="1"/>
</dbReference>
<dbReference type="PROSITE" id="PS00211">
    <property type="entry name" value="ABC_TRANSPORTER_1"/>
    <property type="match status" value="1"/>
</dbReference>
<dbReference type="PANTHER" id="PTHR43335">
    <property type="entry name" value="ABC TRANSPORTER, ATP-BINDING PROTEIN"/>
    <property type="match status" value="1"/>
</dbReference>
<dbReference type="GO" id="GO:0016887">
    <property type="term" value="F:ATP hydrolysis activity"/>
    <property type="evidence" value="ECO:0007669"/>
    <property type="project" value="InterPro"/>
</dbReference>